<evidence type="ECO:0000256" key="2">
    <source>
        <dbReference type="ARBA" id="ARBA00006079"/>
    </source>
</evidence>
<protein>
    <recommendedName>
        <fullName evidence="8">BZIP domain-containing protein</fullName>
    </recommendedName>
</protein>
<feature type="region of interest" description="Disordered" evidence="7">
    <location>
        <begin position="199"/>
        <end position="219"/>
    </location>
</feature>
<proteinExistence type="inferred from homology"/>
<dbReference type="InterPro" id="IPR040223">
    <property type="entry name" value="PAR_bZIP"/>
</dbReference>
<name>A0ABD2LZH4_9BILA</name>
<dbReference type="EMBL" id="JBICBT010000228">
    <property type="protein sequence ID" value="KAL3119935.1"/>
    <property type="molecule type" value="Genomic_DNA"/>
</dbReference>
<keyword evidence="10" id="KW-1185">Reference proteome</keyword>
<dbReference type="SMART" id="SM00338">
    <property type="entry name" value="BRLZ"/>
    <property type="match status" value="1"/>
</dbReference>
<dbReference type="CDD" id="cd14695">
    <property type="entry name" value="bZIP_HLF"/>
    <property type="match status" value="1"/>
</dbReference>
<feature type="region of interest" description="Disordered" evidence="7">
    <location>
        <begin position="159"/>
        <end position="187"/>
    </location>
</feature>
<evidence type="ECO:0000256" key="4">
    <source>
        <dbReference type="ARBA" id="ARBA00023125"/>
    </source>
</evidence>
<evidence type="ECO:0000313" key="10">
    <source>
        <dbReference type="Proteomes" id="UP001620626"/>
    </source>
</evidence>
<keyword evidence="3" id="KW-0805">Transcription regulation</keyword>
<dbReference type="GO" id="GO:0005634">
    <property type="term" value="C:nucleus"/>
    <property type="evidence" value="ECO:0007669"/>
    <property type="project" value="UniProtKB-SubCell"/>
</dbReference>
<dbReference type="GO" id="GO:0003677">
    <property type="term" value="F:DNA binding"/>
    <property type="evidence" value="ECO:0007669"/>
    <property type="project" value="UniProtKB-KW"/>
</dbReference>
<dbReference type="Gene3D" id="1.20.5.170">
    <property type="match status" value="1"/>
</dbReference>
<evidence type="ECO:0000256" key="3">
    <source>
        <dbReference type="ARBA" id="ARBA00023015"/>
    </source>
</evidence>
<feature type="compositionally biased region" description="Basic and acidic residues" evidence="7">
    <location>
        <begin position="439"/>
        <end position="463"/>
    </location>
</feature>
<feature type="region of interest" description="Disordered" evidence="7">
    <location>
        <begin position="429"/>
        <end position="487"/>
    </location>
</feature>
<dbReference type="PANTHER" id="PTHR11988:SF56">
    <property type="entry name" value="TRANSCRIPTION FACTOR CES-2"/>
    <property type="match status" value="1"/>
</dbReference>
<feature type="region of interest" description="Disordered" evidence="7">
    <location>
        <begin position="250"/>
        <end position="363"/>
    </location>
</feature>
<dbReference type="FunFam" id="1.20.5.170:FF:000025">
    <property type="entry name" value="nuclear factor interleukin-3-regulated protein-like"/>
    <property type="match status" value="1"/>
</dbReference>
<dbReference type="PANTHER" id="PTHR11988">
    <property type="entry name" value="THYROTROPH EMBRYONIC FACTOR RELATED"/>
    <property type="match status" value="1"/>
</dbReference>
<feature type="compositionally biased region" description="Polar residues" evidence="7">
    <location>
        <begin position="252"/>
        <end position="263"/>
    </location>
</feature>
<dbReference type="InterPro" id="IPR004827">
    <property type="entry name" value="bZIP"/>
</dbReference>
<accession>A0ABD2LZH4</accession>
<dbReference type="AlphaFoldDB" id="A0ABD2LZH4"/>
<evidence type="ECO:0000256" key="5">
    <source>
        <dbReference type="ARBA" id="ARBA00023163"/>
    </source>
</evidence>
<comment type="caution">
    <text evidence="9">The sequence shown here is derived from an EMBL/GenBank/DDBJ whole genome shotgun (WGS) entry which is preliminary data.</text>
</comment>
<keyword evidence="5" id="KW-0804">Transcription</keyword>
<feature type="domain" description="BZIP" evidence="8">
    <location>
        <begin position="334"/>
        <end position="397"/>
    </location>
</feature>
<reference evidence="9 10" key="1">
    <citation type="submission" date="2024-10" db="EMBL/GenBank/DDBJ databases">
        <authorList>
            <person name="Kim D."/>
        </authorList>
    </citation>
    <scope>NUCLEOTIDE SEQUENCE [LARGE SCALE GENOMIC DNA]</scope>
    <source>
        <strain evidence="9">BH-2024</strain>
    </source>
</reference>
<evidence type="ECO:0000256" key="1">
    <source>
        <dbReference type="ARBA" id="ARBA00004123"/>
    </source>
</evidence>
<feature type="compositionally biased region" description="Basic and acidic residues" evidence="7">
    <location>
        <begin position="330"/>
        <end position="362"/>
    </location>
</feature>
<comment type="similarity">
    <text evidence="2">Belongs to the bZIP family. NFIL3 subfamily.</text>
</comment>
<comment type="subcellular location">
    <subcellularLocation>
        <location evidence="1">Nucleus</location>
    </subcellularLocation>
</comment>
<dbReference type="InterPro" id="IPR046347">
    <property type="entry name" value="bZIP_sf"/>
</dbReference>
<feature type="compositionally biased region" description="Polar residues" evidence="7">
    <location>
        <begin position="199"/>
        <end position="217"/>
    </location>
</feature>
<dbReference type="Pfam" id="PF07716">
    <property type="entry name" value="bZIP_2"/>
    <property type="match status" value="1"/>
</dbReference>
<gene>
    <name evidence="9" type="ORF">niasHT_007063</name>
</gene>
<keyword evidence="6" id="KW-0539">Nucleus</keyword>
<evidence type="ECO:0000259" key="8">
    <source>
        <dbReference type="PROSITE" id="PS50217"/>
    </source>
</evidence>
<dbReference type="PROSITE" id="PS50217">
    <property type="entry name" value="BZIP"/>
    <property type="match status" value="1"/>
</dbReference>
<dbReference type="SUPFAM" id="SSF57959">
    <property type="entry name" value="Leucine zipper domain"/>
    <property type="match status" value="1"/>
</dbReference>
<evidence type="ECO:0000256" key="7">
    <source>
        <dbReference type="SAM" id="MobiDB-lite"/>
    </source>
</evidence>
<feature type="compositionally biased region" description="Low complexity" evidence="7">
    <location>
        <begin position="279"/>
        <end position="308"/>
    </location>
</feature>
<organism evidence="9 10">
    <name type="scientific">Heterodera trifolii</name>
    <dbReference type="NCBI Taxonomy" id="157864"/>
    <lineage>
        <taxon>Eukaryota</taxon>
        <taxon>Metazoa</taxon>
        <taxon>Ecdysozoa</taxon>
        <taxon>Nematoda</taxon>
        <taxon>Chromadorea</taxon>
        <taxon>Rhabditida</taxon>
        <taxon>Tylenchina</taxon>
        <taxon>Tylenchomorpha</taxon>
        <taxon>Tylenchoidea</taxon>
        <taxon>Heteroderidae</taxon>
        <taxon>Heteroderinae</taxon>
        <taxon>Heterodera</taxon>
    </lineage>
</organism>
<evidence type="ECO:0000256" key="6">
    <source>
        <dbReference type="ARBA" id="ARBA00023242"/>
    </source>
</evidence>
<sequence length="487" mass="51212">MDILAGIEAAKANTNLKQYMATVNQLANATGLSPGDLAASNTLGAAFQALTNNSIGIGPLLSAGQSVPNIGSLNPLLVAAAAALSEQHAKSMFSSAPPLALSLPQMANFNVLPNIFHSQFGQGEGTAEQHTDGQKQKEDQNVPTLVSLLASASVGTPQRLIANSVEKKTPTQTPPAKRSRLSQKAAKKEEFLEHSNAFFGTSTNSEFPNASVDSPSGTEVPLTASLLSALTATSGKFPLAAASPPALPSPPYAQNSMASSVASHQPPKSALSSPISNNTLVRRLSSLSASSSSTNGTGTTIGGTARTAHNAMPIVLPRTPQRKPAAPIPAEKKDGAYYERRRKNNDAAKRSRDTRRQKEEQTAQRAAYLEQENIQLRKRVDMLNAELARHRAILFSLAAPTANASLLPNTPPPQASAEERRHSHVLASPTSTTTANGECHPRPGTEHTVETERNGLRMLKREGGTPFGDDDEKGRGESDGAEGGKSP</sequence>
<keyword evidence="4" id="KW-0238">DNA-binding</keyword>
<evidence type="ECO:0000313" key="9">
    <source>
        <dbReference type="EMBL" id="KAL3119935.1"/>
    </source>
</evidence>
<dbReference type="Proteomes" id="UP001620626">
    <property type="component" value="Unassembled WGS sequence"/>
</dbReference>